<dbReference type="GeneID" id="9379728"/>
<keyword evidence="3" id="KW-1185">Reference proteome</keyword>
<evidence type="ECO:0000313" key="2">
    <source>
        <dbReference type="EMBL" id="EFI27283.1"/>
    </source>
</evidence>
<sequence>MNLSIRDRVNSFGHSSYSKPAPRERTKDVKAQGPFVTGRNSMTGLILVVAYLPSILEKEQQYARQKRTITMWTNMIEPTAICVTLCAGPDCGRTGKDVNMGQPPCLKLAPPKRTGLDLMTGSRVNRLVRNRRFETSVMKTNWTGPHTRPKIDKEQ</sequence>
<dbReference type="KEGG" id="cci:CC1G_14755"/>
<gene>
    <name evidence="2" type="ORF">CC1G_14755</name>
</gene>
<name>D6RNL8_COPC7</name>
<evidence type="ECO:0000256" key="1">
    <source>
        <dbReference type="SAM" id="MobiDB-lite"/>
    </source>
</evidence>
<dbReference type="EMBL" id="AACS02000007">
    <property type="protein sequence ID" value="EFI27283.1"/>
    <property type="molecule type" value="Genomic_DNA"/>
</dbReference>
<evidence type="ECO:0000313" key="3">
    <source>
        <dbReference type="Proteomes" id="UP000001861"/>
    </source>
</evidence>
<dbReference type="Proteomes" id="UP000001861">
    <property type="component" value="Unassembled WGS sequence"/>
</dbReference>
<accession>D6RNL8</accession>
<proteinExistence type="predicted"/>
<protein>
    <submittedName>
        <fullName evidence="2">Uncharacterized protein</fullName>
    </submittedName>
</protein>
<reference evidence="2 3" key="1">
    <citation type="journal article" date="2010" name="Proc. Natl. Acad. Sci. U.S.A.">
        <title>Insights into evolution of multicellular fungi from the assembled chromosomes of the mushroom Coprinopsis cinerea (Coprinus cinereus).</title>
        <authorList>
            <person name="Stajich J.E."/>
            <person name="Wilke S.K."/>
            <person name="Ahren D."/>
            <person name="Au C.H."/>
            <person name="Birren B.W."/>
            <person name="Borodovsky M."/>
            <person name="Burns C."/>
            <person name="Canback B."/>
            <person name="Casselton L.A."/>
            <person name="Cheng C.K."/>
            <person name="Deng J."/>
            <person name="Dietrich F.S."/>
            <person name="Fargo D.C."/>
            <person name="Farman M.L."/>
            <person name="Gathman A.C."/>
            <person name="Goldberg J."/>
            <person name="Guigo R."/>
            <person name="Hoegger P.J."/>
            <person name="Hooker J.B."/>
            <person name="Huggins A."/>
            <person name="James T.Y."/>
            <person name="Kamada T."/>
            <person name="Kilaru S."/>
            <person name="Kodira C."/>
            <person name="Kues U."/>
            <person name="Kupfer D."/>
            <person name="Kwan H.S."/>
            <person name="Lomsadze A."/>
            <person name="Li W."/>
            <person name="Lilly W.W."/>
            <person name="Ma L.J."/>
            <person name="Mackey A.J."/>
            <person name="Manning G."/>
            <person name="Martin F."/>
            <person name="Muraguchi H."/>
            <person name="Natvig D.O."/>
            <person name="Palmerini H."/>
            <person name="Ramesh M.A."/>
            <person name="Rehmeyer C.J."/>
            <person name="Roe B.A."/>
            <person name="Shenoy N."/>
            <person name="Stanke M."/>
            <person name="Ter-Hovhannisyan V."/>
            <person name="Tunlid A."/>
            <person name="Velagapudi R."/>
            <person name="Vision T.J."/>
            <person name="Zeng Q."/>
            <person name="Zolan M.E."/>
            <person name="Pukkila P.J."/>
        </authorList>
    </citation>
    <scope>NUCLEOTIDE SEQUENCE [LARGE SCALE GENOMIC DNA]</scope>
    <source>
        <strain evidence="3">Okayama-7 / 130 / ATCC MYA-4618 / FGSC 9003</strain>
    </source>
</reference>
<feature type="region of interest" description="Disordered" evidence="1">
    <location>
        <begin position="1"/>
        <end position="28"/>
    </location>
</feature>
<dbReference type="RefSeq" id="XP_002910777.1">
    <property type="nucleotide sequence ID" value="XM_002910731.1"/>
</dbReference>
<dbReference type="HOGENOM" id="CLU_1695379_0_0_1"/>
<organism evidence="2 3">
    <name type="scientific">Coprinopsis cinerea (strain Okayama-7 / 130 / ATCC MYA-4618 / FGSC 9003)</name>
    <name type="common">Inky cap fungus</name>
    <name type="synonym">Hormographiella aspergillata</name>
    <dbReference type="NCBI Taxonomy" id="240176"/>
    <lineage>
        <taxon>Eukaryota</taxon>
        <taxon>Fungi</taxon>
        <taxon>Dikarya</taxon>
        <taxon>Basidiomycota</taxon>
        <taxon>Agaricomycotina</taxon>
        <taxon>Agaricomycetes</taxon>
        <taxon>Agaricomycetidae</taxon>
        <taxon>Agaricales</taxon>
        <taxon>Agaricineae</taxon>
        <taxon>Psathyrellaceae</taxon>
        <taxon>Coprinopsis</taxon>
    </lineage>
</organism>
<dbReference type="VEuPathDB" id="FungiDB:CC1G_14755"/>
<comment type="caution">
    <text evidence="2">The sequence shown here is derived from an EMBL/GenBank/DDBJ whole genome shotgun (WGS) entry which is preliminary data.</text>
</comment>
<dbReference type="AlphaFoldDB" id="D6RNL8"/>
<dbReference type="InParanoid" id="D6RNL8"/>